<gene>
    <name evidence="1" type="ORF">CLUMA_CG015592</name>
</gene>
<dbReference type="EMBL" id="CVRI01000057">
    <property type="protein sequence ID" value="CRL02051.1"/>
    <property type="molecule type" value="Genomic_DNA"/>
</dbReference>
<accession>A0A1J1IP90</accession>
<evidence type="ECO:0000313" key="2">
    <source>
        <dbReference type="Proteomes" id="UP000183832"/>
    </source>
</evidence>
<dbReference type="Proteomes" id="UP000183832">
    <property type="component" value="Unassembled WGS sequence"/>
</dbReference>
<organism evidence="1 2">
    <name type="scientific">Clunio marinus</name>
    <dbReference type="NCBI Taxonomy" id="568069"/>
    <lineage>
        <taxon>Eukaryota</taxon>
        <taxon>Metazoa</taxon>
        <taxon>Ecdysozoa</taxon>
        <taxon>Arthropoda</taxon>
        <taxon>Hexapoda</taxon>
        <taxon>Insecta</taxon>
        <taxon>Pterygota</taxon>
        <taxon>Neoptera</taxon>
        <taxon>Endopterygota</taxon>
        <taxon>Diptera</taxon>
        <taxon>Nematocera</taxon>
        <taxon>Chironomoidea</taxon>
        <taxon>Chironomidae</taxon>
        <taxon>Clunio</taxon>
    </lineage>
</organism>
<keyword evidence="2" id="KW-1185">Reference proteome</keyword>
<name>A0A1J1IP90_9DIPT</name>
<reference evidence="1 2" key="1">
    <citation type="submission" date="2015-04" db="EMBL/GenBank/DDBJ databases">
        <authorList>
            <person name="Syromyatnikov M.Y."/>
            <person name="Popov V.N."/>
        </authorList>
    </citation>
    <scope>NUCLEOTIDE SEQUENCE [LARGE SCALE GENOMIC DNA]</scope>
</reference>
<protein>
    <submittedName>
        <fullName evidence="1">CLUMA_CG015592, isoform A</fullName>
    </submittedName>
</protein>
<evidence type="ECO:0000313" key="1">
    <source>
        <dbReference type="EMBL" id="CRL02051.1"/>
    </source>
</evidence>
<sequence>MQNNVSQQESNPEIILTSFVLHQLVVSIYYYDISELSRKCMPTIYQSIKSVNGTPTAVIFFEISQFTRNDF</sequence>
<dbReference type="AlphaFoldDB" id="A0A1J1IP90"/>
<proteinExistence type="predicted"/>